<accession>A0A4R3KFN3</accession>
<sequence length="426" mass="46915">MLKYYEEPSKQIPIIQKVEVLVVGAGPAGFGAALTAARMGRKVLVIEQSGAVGGIATNGIMSHWTGHQDGGCFVELRERAKDCESPQVINPEKLKLVMLEMLYEAGAQVQLYTFFSDVIMEGNHVAGVITESKSGREAILCDIVIDSTGDGDVAAYAGVPFEKGRKEDSGMQPMTIMFKLGGVDMDRALFFWGFEDTVQLPEGDIQALARKKLPAPAGHVLLYPSSLPGTVTANMTNVIGVDGTDVRELNRADYECRKQINEIVKFLRKYVPGYEVCYVCDSANSIGVRETRRFAAEYQLHENDIAEARKFEDWVVTKSRFFFDLHNVLGPGLDSDGAYKAFKQENCYTIPLRCFLPQKVEGLLLNGRNISGTHKAHSSYRVMPICVNMGQAMGVVASLSIEEKTAPRALDIKEIQSVLRSQNVDL</sequence>
<dbReference type="GO" id="GO:0016491">
    <property type="term" value="F:oxidoreductase activity"/>
    <property type="evidence" value="ECO:0007669"/>
    <property type="project" value="UniProtKB-KW"/>
</dbReference>
<evidence type="ECO:0000256" key="2">
    <source>
        <dbReference type="ARBA" id="ARBA00022723"/>
    </source>
</evidence>
<comment type="caution">
    <text evidence="6">The sequence shown here is derived from an EMBL/GenBank/DDBJ whole genome shotgun (WGS) entry which is preliminary data.</text>
</comment>
<dbReference type="InterPro" id="IPR039650">
    <property type="entry name" value="HdrA-like"/>
</dbReference>
<organism evidence="6 7">
    <name type="scientific">Muricomes intestini</name>
    <dbReference type="NCBI Taxonomy" id="1796634"/>
    <lineage>
        <taxon>Bacteria</taxon>
        <taxon>Bacillati</taxon>
        <taxon>Bacillota</taxon>
        <taxon>Clostridia</taxon>
        <taxon>Lachnospirales</taxon>
        <taxon>Lachnospiraceae</taxon>
        <taxon>Muricomes</taxon>
    </lineage>
</organism>
<dbReference type="GO" id="GO:0046872">
    <property type="term" value="F:metal ion binding"/>
    <property type="evidence" value="ECO:0007669"/>
    <property type="project" value="UniProtKB-KW"/>
</dbReference>
<keyword evidence="7" id="KW-1185">Reference proteome</keyword>
<keyword evidence="3" id="KW-0560">Oxidoreductase</keyword>
<dbReference type="Pfam" id="PF12831">
    <property type="entry name" value="FAD_oxidored"/>
    <property type="match status" value="1"/>
</dbReference>
<keyword evidence="1" id="KW-0004">4Fe-4S</keyword>
<keyword evidence="5" id="KW-0411">Iron-sulfur</keyword>
<dbReference type="InterPro" id="IPR036188">
    <property type="entry name" value="FAD/NAD-bd_sf"/>
</dbReference>
<dbReference type="GO" id="GO:0051539">
    <property type="term" value="F:4 iron, 4 sulfur cluster binding"/>
    <property type="evidence" value="ECO:0007669"/>
    <property type="project" value="UniProtKB-KW"/>
</dbReference>
<evidence type="ECO:0000256" key="5">
    <source>
        <dbReference type="ARBA" id="ARBA00023014"/>
    </source>
</evidence>
<dbReference type="EMBL" id="SLZZ01000002">
    <property type="protein sequence ID" value="TCS82206.1"/>
    <property type="molecule type" value="Genomic_DNA"/>
</dbReference>
<name>A0A4R3KFN3_9FIRM</name>
<keyword evidence="2" id="KW-0479">Metal-binding</keyword>
<evidence type="ECO:0000256" key="4">
    <source>
        <dbReference type="ARBA" id="ARBA00023004"/>
    </source>
</evidence>
<dbReference type="Proteomes" id="UP000295726">
    <property type="component" value="Unassembled WGS sequence"/>
</dbReference>
<evidence type="ECO:0000313" key="7">
    <source>
        <dbReference type="Proteomes" id="UP000295726"/>
    </source>
</evidence>
<protein>
    <submittedName>
        <fullName evidence="6">FAD dependent oxidoreductase</fullName>
    </submittedName>
</protein>
<evidence type="ECO:0000256" key="1">
    <source>
        <dbReference type="ARBA" id="ARBA00022485"/>
    </source>
</evidence>
<dbReference type="OrthoDB" id="9759982at2"/>
<dbReference type="SUPFAM" id="SSF51905">
    <property type="entry name" value="FAD/NAD(P)-binding domain"/>
    <property type="match status" value="1"/>
</dbReference>
<evidence type="ECO:0000256" key="3">
    <source>
        <dbReference type="ARBA" id="ARBA00023002"/>
    </source>
</evidence>
<dbReference type="PANTHER" id="PTHR43498:SF1">
    <property type="entry name" value="COB--COM HETERODISULFIDE REDUCTASE IRON-SULFUR SUBUNIT A"/>
    <property type="match status" value="1"/>
</dbReference>
<dbReference type="PRINTS" id="PR00419">
    <property type="entry name" value="ADXRDTASE"/>
</dbReference>
<proteinExistence type="predicted"/>
<dbReference type="AlphaFoldDB" id="A0A4R3KFN3"/>
<dbReference type="Gene3D" id="3.50.50.60">
    <property type="entry name" value="FAD/NAD(P)-binding domain"/>
    <property type="match status" value="1"/>
</dbReference>
<gene>
    <name evidence="6" type="ORF">EDD59_10269</name>
</gene>
<dbReference type="PANTHER" id="PTHR43498">
    <property type="entry name" value="FERREDOXIN:COB-COM HETERODISULFIDE REDUCTASE SUBUNIT A"/>
    <property type="match status" value="1"/>
</dbReference>
<evidence type="ECO:0000313" key="6">
    <source>
        <dbReference type="EMBL" id="TCS82206.1"/>
    </source>
</evidence>
<reference evidence="6 7" key="1">
    <citation type="submission" date="2019-03" db="EMBL/GenBank/DDBJ databases">
        <title>Genomic Encyclopedia of Type Strains, Phase IV (KMG-IV): sequencing the most valuable type-strain genomes for metagenomic binning, comparative biology and taxonomic classification.</title>
        <authorList>
            <person name="Goeker M."/>
        </authorList>
    </citation>
    <scope>NUCLEOTIDE SEQUENCE [LARGE SCALE GENOMIC DNA]</scope>
    <source>
        <strain evidence="6 7">DSM 29489</strain>
    </source>
</reference>
<keyword evidence="4" id="KW-0408">Iron</keyword>
<dbReference type="RefSeq" id="WP_132378352.1">
    <property type="nucleotide sequence ID" value="NZ_DAIPCY010000007.1"/>
</dbReference>